<name>A0A319ECM7_ASPSB</name>
<feature type="domain" description="DUF3638" evidence="8">
    <location>
        <begin position="1908"/>
        <end position="2129"/>
    </location>
</feature>
<keyword evidence="6" id="KW-0788">Thiol protease</keyword>
<keyword evidence="12" id="KW-1185">Reference proteome</keyword>
<feature type="domain" description="DUF3645" evidence="9">
    <location>
        <begin position="2247"/>
        <end position="2279"/>
    </location>
</feature>
<evidence type="ECO:0000259" key="10">
    <source>
        <dbReference type="Pfam" id="PF20255"/>
    </source>
</evidence>
<dbReference type="Pfam" id="PF12340">
    <property type="entry name" value="DUF3638"/>
    <property type="match status" value="1"/>
</dbReference>
<dbReference type="STRING" id="1448318.A0A319ECM7"/>
<keyword evidence="5" id="KW-0378">Hydrolase</keyword>
<keyword evidence="4" id="KW-0833">Ubl conjugation pathway</keyword>
<dbReference type="VEuPathDB" id="FungiDB:BO78DRAFT_423452"/>
<feature type="region of interest" description="Disordered" evidence="7">
    <location>
        <begin position="1685"/>
        <end position="1706"/>
    </location>
</feature>
<dbReference type="InterPro" id="IPR051346">
    <property type="entry name" value="OTU_Deubiquitinase"/>
</dbReference>
<dbReference type="PANTHER" id="PTHR13367:SF33">
    <property type="entry name" value="P-LOOP CONTAINING NUCLEOSIDE TRIPHOSPHATE HYDROLASE PROTEIN"/>
    <property type="match status" value="1"/>
</dbReference>
<evidence type="ECO:0000256" key="4">
    <source>
        <dbReference type="ARBA" id="ARBA00022786"/>
    </source>
</evidence>
<dbReference type="InterPro" id="IPR046541">
    <property type="entry name" value="DUF6606"/>
</dbReference>
<evidence type="ECO:0000256" key="6">
    <source>
        <dbReference type="ARBA" id="ARBA00022807"/>
    </source>
</evidence>
<dbReference type="GO" id="GO:0004843">
    <property type="term" value="F:cysteine-type deubiquitinase activity"/>
    <property type="evidence" value="ECO:0007669"/>
    <property type="project" value="UniProtKB-EC"/>
</dbReference>
<evidence type="ECO:0000256" key="3">
    <source>
        <dbReference type="ARBA" id="ARBA00022670"/>
    </source>
</evidence>
<gene>
    <name evidence="11" type="ORF">BO78DRAFT_423452</name>
</gene>
<proteinExistence type="predicted"/>
<protein>
    <recommendedName>
        <fullName evidence="2">ubiquitinyl hydrolase 1</fullName>
        <ecNumber evidence="2">3.4.19.12</ecNumber>
    </recommendedName>
</protein>
<dbReference type="Proteomes" id="UP000248423">
    <property type="component" value="Unassembled WGS sequence"/>
</dbReference>
<feature type="compositionally biased region" description="Pro residues" evidence="7">
    <location>
        <begin position="1691"/>
        <end position="1703"/>
    </location>
</feature>
<feature type="region of interest" description="Disordered" evidence="7">
    <location>
        <begin position="1591"/>
        <end position="1620"/>
    </location>
</feature>
<feature type="compositionally biased region" description="Basic and acidic residues" evidence="7">
    <location>
        <begin position="1596"/>
        <end position="1620"/>
    </location>
</feature>
<evidence type="ECO:0000259" key="9">
    <source>
        <dbReference type="Pfam" id="PF12359"/>
    </source>
</evidence>
<evidence type="ECO:0000256" key="5">
    <source>
        <dbReference type="ARBA" id="ARBA00022801"/>
    </source>
</evidence>
<dbReference type="EMBL" id="KZ826413">
    <property type="protein sequence ID" value="PYI01554.1"/>
    <property type="molecule type" value="Genomic_DNA"/>
</dbReference>
<evidence type="ECO:0000256" key="2">
    <source>
        <dbReference type="ARBA" id="ARBA00012759"/>
    </source>
</evidence>
<evidence type="ECO:0000256" key="1">
    <source>
        <dbReference type="ARBA" id="ARBA00000707"/>
    </source>
</evidence>
<accession>A0A319ECM7</accession>
<comment type="catalytic activity">
    <reaction evidence="1">
        <text>Thiol-dependent hydrolysis of ester, thioester, amide, peptide and isopeptide bonds formed by the C-terminal Gly of ubiquitin (a 76-residue protein attached to proteins as an intracellular targeting signal).</text>
        <dbReference type="EC" id="3.4.19.12"/>
    </reaction>
</comment>
<evidence type="ECO:0000256" key="7">
    <source>
        <dbReference type="SAM" id="MobiDB-lite"/>
    </source>
</evidence>
<dbReference type="InterPro" id="IPR022099">
    <property type="entry name" value="DUF3638"/>
</dbReference>
<dbReference type="PANTHER" id="PTHR13367">
    <property type="entry name" value="UBIQUITIN THIOESTERASE"/>
    <property type="match status" value="1"/>
</dbReference>
<dbReference type="InterPro" id="IPR022105">
    <property type="entry name" value="DUF3645"/>
</dbReference>
<sequence>MLPQGDIDQEWLLEHSLHQMVREVLEDFIGSSPPESKRPWTIVASMLENWMETEKQGTPCKDALTSIISNIRNHGATALYIRAQNCGWIAYYGRARDMLIFDAFEASPRGENVLSAQGSLLRSFPGQSVAIPADRLDDTGFCSCLGGEISHLSVETVDEMVPTTKKAGVRVLEGRDTAHPGLITEGLMIQLLALGRHNDWPCFDKHMRDEVNWRDSRLPWRRSPYWFVMRVALQTVLRRAFADAEGQRQYKNFMLYLVAHVALRANDTQGAFSADQLQIVRAKMARRISKLGDEVDNFVARRVLSAESAIKTRLEGIQTTIQEADSTIVPERFTCSEQDLQLTLHGSSGYLQAALSQSPTETEISQFNRPGDRRNQLDNHGLPILRSNDILSILDFERWLEHDMSRWAETSSPTEDLICVVADRFRQYNEYGTQFTAGIPEAASIMRLAQLELWVTFDRMCIALCPLLREYSPEVPVDFLEPLLLPQRCQMRRANEIEIYLKRRHQDHANGSIFRDPESRGFAVAYYESSDSLTQLRQRIEKYAQGRVEEKRREWISKKNKYNSLKQKAREIQHRYEENWLGHSYHASPCKKCTYENQASQIFITIYEWPLPENDSDLKTVLFELVCPRWFAAWRDVTWTIVQDFGRRQLGTATNMEQNLLKYDGARQFTVTCGQRLTLGSTTKSWHHTHYSRQHFPVDFEEISLPNALRFKLLDSSGIGWVADQRESPTIKPLCTLHLPQGAYSNLQYAVSSSRHTQNQVLAGQTNCDPTLNLHEFVAFSGLRAGERVQWYNILRELASPTLSLNEESVGILIRQAAWALGKSSHGTDLREAHRVFEDVAFTDRLLETLEHRLNSIEANWNEHQTLHTLIVIGLRVLSLSEVDSLVERAAAFMRRGRQVTMRWIENLITTLDSQTGTQGQAQQQMLVRVGQICQLTYSVELHKVPVLLRSTDDLFHLIRASVVVFENTPPRVKGNLSAPNVAWVQTARILHHVEGECIGPGELLIDNAPPGRLPEDYTRDLSFHRLFGLRTFTVLPSNLAGSRFMSARHFKDFQVYFGMENNCLVVKAKQGSEVLRYVPHDQLKGDFPESLLSGYAHWLSLQDGTLEFRPLVRAWQPDSSNWRLSMNFAVMTRPRCTMVDVRSRLYVDLSRILMTLDKPDHMVVYQTPEDTAVIEMVRLRLRFLVNRDGVLESPELNATVDQNQDIGCFYGLKNKLVLRAINEPGHRSVLIPYGDARLSKQRYHTAVRIEPPQETRVRYFRYSLDPHLQELRGPGDMLEALYQAYMHALTGFVLADPATHRPGTAEALRILRQARLRSSLPLEQECMKLLGHLAGLTPRREYYPSHLRAMQSIEWKSDLGELAQHDDFQVLVQEIVGHASSFSMPHDQAGRVGRNQDRGSLHLLERARLRHAQFHPAEFGGGPVCAAPTPSLYPARDRDSGSSRSGRVYEIAALIRDWPASVPQCSDLYSTVAGWDRVRLSTLPMRNLPCHERLQLAVRDAWGPLYELCRSSDRRRDSYSLMSLFCMIAFHGDEEMDNLRPLLAVGFSAQFADLPAPDFREEAPVLYLQEGDDLIPAKIGHQISRYYPSFPEPPDSEKLSPSEKKKIRDERDRYEAEKESHIQRCQTAVRQQWPCKRPQLPCIPRLDHEKASKECALLCTQWYLNRMFLRFLREVQQRLDALAPAGPADRSPPPAPAAPPRPASVGFRQPSLMDLLVASASQVPAAAVPPLRPPLTFCRPCVPHCYSTDTTSHQLPALISGFCDDSDPHRRRLGEGLRDSLEALETSKWPCPPTSLPVRRDVLDRYCRDLEQQRDTLWTILCRTLTADQRAPAVVAGAVLWPHINVHSILSLLVVHQWSRVPDSWKHTLVTFAQSIASLRRSERLLACCDRDDIDGFFKEADAAGCEGWEAATRPEWLLLEIENNITIRARQAEVAERIINPGSSGNSVLQLNMGEGKTTVITPMVAVVLTNGCEVPQIVVLKPLLRQSLDLLTQRLGGILDRPIYHVPFSRKTALESQTVDDLRVIYKQCQDHRGVLLALPEHILSFRLVGLDLIDRDPRLAPKAIRLEAWLQDHCRKVIDESDEILDPKFQLVYTVGCQQSLDGDSDRWQITQGLLSLVEQQAKELYSRDSSGLDIECHGARYPIFHFLKADTVKTLMDMVLTAIKEQGLPGLPLHLWGRRIRQCAFNFIRFAQPTPQEIQALRDACERGTSFHKLLVLRGLLAYRILRFVLAEKRWLVDYGLHPRRCMMAVPFRAKGIPSENAEFAHPDVAITLTCLSYYYHGLTLDQVRQCFTLLAKKNDPGAEYQHWIQREISSLPEELRLLSAVNLEDAGTFHQILYPHLKYQKGLTDFYLSHVVFPREGKEFPHKLSTSAWDLPSTPCQPRTTGFSGTNDNRFLLPRSAPQRDLPQLLHTNAMVLSLLLRPENRQCILAQDTQGRPLRADQLLGLISQQNPPVRVIVDVGAQILELSNQNVAQRWLSVTESADVEAAFFFDEHDEVVVIDRENHVERLVSSAFRQRIGKCLVFLDQQHSRGVDLKLPSSYRAAVTLGPRLAKDRLVQACNRMRGLGNGQSVMFVIPLQVRHSMVVQTTPIDSLNVIQWALDQTCNIFQNIGPLWALQGLQYHRRQREWDKLLREDSPQQEAFQSIQEPEARTLSQLYAPWDKPEILPIDQIPDTKNPTIHELLQVWRGLGRDMQKGAQLHEEQERQIHHEVQREQEVCRPPAFDPAPHQLHDDIRYFVKHGKFPSNTSSAIQPAFDIFRQTSAARFEYPTNLAPTLSMTADFMHTIQRCNTNQIDEFLKPAHWVLSNTHNQKLLLLSQYEVNELLPDIRASQNTTLHIYTPRTTKTMRSFEKLDFFTLGHGQRPRLPQTTAQDLGLFAGTLYFETFAIYERVRQFLGLVTDKYRDVPEDRVSNEGFVDPETREAYDWPVECPFRVCPLPFLAAILDIRCKSQGYLQTHAGSIVEAMPLTEKHF</sequence>
<evidence type="ECO:0000313" key="12">
    <source>
        <dbReference type="Proteomes" id="UP000248423"/>
    </source>
</evidence>
<dbReference type="EC" id="3.4.19.12" evidence="2"/>
<dbReference type="OrthoDB" id="3182339at2759"/>
<evidence type="ECO:0000313" key="11">
    <source>
        <dbReference type="EMBL" id="PYI01554.1"/>
    </source>
</evidence>
<dbReference type="Pfam" id="PF12359">
    <property type="entry name" value="DUF3645"/>
    <property type="match status" value="1"/>
</dbReference>
<dbReference type="Pfam" id="PF20255">
    <property type="entry name" value="DUF6606"/>
    <property type="match status" value="1"/>
</dbReference>
<evidence type="ECO:0000259" key="8">
    <source>
        <dbReference type="Pfam" id="PF12340"/>
    </source>
</evidence>
<feature type="domain" description="DUF6606" evidence="10">
    <location>
        <begin position="2"/>
        <end position="261"/>
    </location>
</feature>
<keyword evidence="3" id="KW-0645">Protease</keyword>
<organism evidence="11 12">
    <name type="scientific">Aspergillus sclerotiicarbonarius (strain CBS 121057 / IBT 28362)</name>
    <dbReference type="NCBI Taxonomy" id="1448318"/>
    <lineage>
        <taxon>Eukaryota</taxon>
        <taxon>Fungi</taxon>
        <taxon>Dikarya</taxon>
        <taxon>Ascomycota</taxon>
        <taxon>Pezizomycotina</taxon>
        <taxon>Eurotiomycetes</taxon>
        <taxon>Eurotiomycetidae</taxon>
        <taxon>Eurotiales</taxon>
        <taxon>Aspergillaceae</taxon>
        <taxon>Aspergillus</taxon>
        <taxon>Aspergillus subgen. Circumdati</taxon>
    </lineage>
</organism>
<reference evidence="11 12" key="1">
    <citation type="submission" date="2018-02" db="EMBL/GenBank/DDBJ databases">
        <title>The genomes of Aspergillus section Nigri reveals drivers in fungal speciation.</title>
        <authorList>
            <consortium name="DOE Joint Genome Institute"/>
            <person name="Vesth T.C."/>
            <person name="Nybo J."/>
            <person name="Theobald S."/>
            <person name="Brandl J."/>
            <person name="Frisvad J.C."/>
            <person name="Nielsen K.F."/>
            <person name="Lyhne E.K."/>
            <person name="Kogle M.E."/>
            <person name="Kuo A."/>
            <person name="Riley R."/>
            <person name="Clum A."/>
            <person name="Nolan M."/>
            <person name="Lipzen A."/>
            <person name="Salamov A."/>
            <person name="Henrissat B."/>
            <person name="Wiebenga A."/>
            <person name="De vries R.P."/>
            <person name="Grigoriev I.V."/>
            <person name="Mortensen U.H."/>
            <person name="Andersen M.R."/>
            <person name="Baker S.E."/>
        </authorList>
    </citation>
    <scope>NUCLEOTIDE SEQUENCE [LARGE SCALE GENOMIC DNA]</scope>
    <source>
        <strain evidence="11 12">CBS 121057</strain>
    </source>
</reference>
<dbReference type="GO" id="GO:0006508">
    <property type="term" value="P:proteolysis"/>
    <property type="evidence" value="ECO:0007669"/>
    <property type="project" value="UniProtKB-KW"/>
</dbReference>